<sequence length="79" mass="8205">MGLECWPGHYCEQGSPIPVFCPNGTFQPSSAQSTCLTCDPGFYCNLAAGVAITTPANCTMGYYCPAGSSLPTPCPVGTY</sequence>
<accession>A0ABY7DTW9</accession>
<organism evidence="2 3">
    <name type="scientific">Mya arenaria</name>
    <name type="common">Soft-shell clam</name>
    <dbReference type="NCBI Taxonomy" id="6604"/>
    <lineage>
        <taxon>Eukaryota</taxon>
        <taxon>Metazoa</taxon>
        <taxon>Spiralia</taxon>
        <taxon>Lophotrochozoa</taxon>
        <taxon>Mollusca</taxon>
        <taxon>Bivalvia</taxon>
        <taxon>Autobranchia</taxon>
        <taxon>Heteroconchia</taxon>
        <taxon>Euheterodonta</taxon>
        <taxon>Imparidentia</taxon>
        <taxon>Neoheterodontei</taxon>
        <taxon>Myida</taxon>
        <taxon>Myoidea</taxon>
        <taxon>Myidae</taxon>
        <taxon>Mya</taxon>
    </lineage>
</organism>
<dbReference type="SMART" id="SM01411">
    <property type="entry name" value="Ephrin_rec_like"/>
    <property type="match status" value="1"/>
</dbReference>
<feature type="domain" description="Chitin-binding type-2" evidence="1">
    <location>
        <begin position="41"/>
        <end position="79"/>
    </location>
</feature>
<dbReference type="InterPro" id="IPR002557">
    <property type="entry name" value="Chitin-bd_dom"/>
</dbReference>
<feature type="non-terminal residue" evidence="2">
    <location>
        <position position="79"/>
    </location>
</feature>
<gene>
    <name evidence="2" type="ORF">MAR_025257</name>
</gene>
<dbReference type="InterPro" id="IPR009030">
    <property type="entry name" value="Growth_fac_rcpt_cys_sf"/>
</dbReference>
<dbReference type="EMBL" id="CP111014">
    <property type="protein sequence ID" value="WAR00885.1"/>
    <property type="molecule type" value="Genomic_DNA"/>
</dbReference>
<keyword evidence="3" id="KW-1185">Reference proteome</keyword>
<evidence type="ECO:0000259" key="1">
    <source>
        <dbReference type="PROSITE" id="PS50940"/>
    </source>
</evidence>
<dbReference type="Gene3D" id="2.10.50.10">
    <property type="entry name" value="Tumor Necrosis Factor Receptor, subunit A, domain 2"/>
    <property type="match status" value="1"/>
</dbReference>
<proteinExistence type="predicted"/>
<dbReference type="PROSITE" id="PS50940">
    <property type="entry name" value="CHIT_BIND_II"/>
    <property type="match status" value="1"/>
</dbReference>
<evidence type="ECO:0000313" key="2">
    <source>
        <dbReference type="EMBL" id="WAR00885.1"/>
    </source>
</evidence>
<protein>
    <recommendedName>
        <fullName evidence="1">Chitin-binding type-2 domain-containing protein</fullName>
    </recommendedName>
</protein>
<name>A0ABY7DTW9_MYAAR</name>
<dbReference type="SUPFAM" id="SSF57184">
    <property type="entry name" value="Growth factor receptor domain"/>
    <property type="match status" value="1"/>
</dbReference>
<dbReference type="PANTHER" id="PTHR46104">
    <property type="entry name" value="GENE 9195-RELATED-RELATED"/>
    <property type="match status" value="1"/>
</dbReference>
<evidence type="ECO:0000313" key="3">
    <source>
        <dbReference type="Proteomes" id="UP001164746"/>
    </source>
</evidence>
<dbReference type="PANTHER" id="PTHR46104:SF1">
    <property type="entry name" value="GENE 9195-RELATED"/>
    <property type="match status" value="1"/>
</dbReference>
<reference evidence="2" key="1">
    <citation type="submission" date="2022-11" db="EMBL/GenBank/DDBJ databases">
        <title>Centuries of genome instability and evolution in soft-shell clam transmissible cancer (bioRxiv).</title>
        <authorList>
            <person name="Hart S.F.M."/>
            <person name="Yonemitsu M.A."/>
            <person name="Giersch R.M."/>
            <person name="Beal B.F."/>
            <person name="Arriagada G."/>
            <person name="Davis B.W."/>
            <person name="Ostrander E.A."/>
            <person name="Goff S.P."/>
            <person name="Metzger M.J."/>
        </authorList>
    </citation>
    <scope>NUCLEOTIDE SEQUENCE</scope>
    <source>
        <strain evidence="2">MELC-2E11</strain>
        <tissue evidence="2">Siphon/mantle</tissue>
    </source>
</reference>
<dbReference type="Proteomes" id="UP001164746">
    <property type="component" value="Chromosome 3"/>
</dbReference>